<proteinExistence type="inferred from homology"/>
<dbReference type="InterPro" id="IPR034161">
    <property type="entry name" value="Pepsin-like_plant"/>
</dbReference>
<gene>
    <name evidence="9" type="ORF">SI7747_11014012</name>
</gene>
<dbReference type="GO" id="GO:0005576">
    <property type="term" value="C:extracellular region"/>
    <property type="evidence" value="ECO:0007669"/>
    <property type="project" value="TreeGrafter"/>
</dbReference>
<evidence type="ECO:0000256" key="5">
    <source>
        <dbReference type="ARBA" id="ARBA00023180"/>
    </source>
</evidence>
<dbReference type="GO" id="GO:0006508">
    <property type="term" value="P:proteolysis"/>
    <property type="evidence" value="ECO:0007669"/>
    <property type="project" value="UniProtKB-KW"/>
</dbReference>
<dbReference type="PANTHER" id="PTHR47967">
    <property type="entry name" value="OS07G0603500 PROTEIN-RELATED"/>
    <property type="match status" value="1"/>
</dbReference>
<evidence type="ECO:0000313" key="10">
    <source>
        <dbReference type="Proteomes" id="UP001189122"/>
    </source>
</evidence>
<dbReference type="PROSITE" id="PS00141">
    <property type="entry name" value="ASP_PROTEASE"/>
    <property type="match status" value="1"/>
</dbReference>
<dbReference type="Pfam" id="PF14541">
    <property type="entry name" value="TAXi_C"/>
    <property type="match status" value="1"/>
</dbReference>
<dbReference type="InterPro" id="IPR021109">
    <property type="entry name" value="Peptidase_aspartic_dom_sf"/>
</dbReference>
<feature type="domain" description="Peptidase A1" evidence="8">
    <location>
        <begin position="33"/>
        <end position="388"/>
    </location>
</feature>
<organism evidence="9">
    <name type="scientific">Spirodela intermedia</name>
    <name type="common">Intermediate duckweed</name>
    <dbReference type="NCBI Taxonomy" id="51605"/>
    <lineage>
        <taxon>Eukaryota</taxon>
        <taxon>Viridiplantae</taxon>
        <taxon>Streptophyta</taxon>
        <taxon>Embryophyta</taxon>
        <taxon>Tracheophyta</taxon>
        <taxon>Spermatophyta</taxon>
        <taxon>Magnoliopsida</taxon>
        <taxon>Liliopsida</taxon>
        <taxon>Araceae</taxon>
        <taxon>Lemnoideae</taxon>
        <taxon>Spirodela</taxon>
    </lineage>
</organism>
<evidence type="ECO:0000313" key="9">
    <source>
        <dbReference type="EMBL" id="CAA2628370.1"/>
    </source>
</evidence>
<dbReference type="EMBL" id="LR743598">
    <property type="protein sequence ID" value="CAA2628370.1"/>
    <property type="molecule type" value="Genomic_DNA"/>
</dbReference>
<feature type="active site" evidence="6">
    <location>
        <position position="277"/>
    </location>
</feature>
<keyword evidence="4 7" id="KW-0378">Hydrolase</keyword>
<evidence type="ECO:0000256" key="1">
    <source>
        <dbReference type="ARBA" id="ARBA00007447"/>
    </source>
</evidence>
<dbReference type="PROSITE" id="PS51767">
    <property type="entry name" value="PEPTIDASE_A1"/>
    <property type="match status" value="1"/>
</dbReference>
<dbReference type="InterPro" id="IPR051708">
    <property type="entry name" value="Plant_Aspart_Prot_A1"/>
</dbReference>
<accession>A0A7I8JBN4</accession>
<keyword evidence="3 7" id="KW-0064">Aspartyl protease</keyword>
<dbReference type="EMBL" id="CACRZD030000011">
    <property type="protein sequence ID" value="CAA6667618.1"/>
    <property type="molecule type" value="Genomic_DNA"/>
</dbReference>
<dbReference type="InterPro" id="IPR032861">
    <property type="entry name" value="TAXi_N"/>
</dbReference>
<sequence>MKDPEKIVGTDAGAPSAVPVSRNPLFSHSYGGYTISLGFGTPPQRIPLVVDTGSDLVWVPCTRSYVCNNCSFPRPGVGVAPPPLVFSPKSSSSAKLVGCRNPKCSWIHSPDLITRCRDCPVNGSAAACSPVCPPYMVVYGSGSTGGLLLSEKLELSPAAAGPIADFAVGCSLFSARQPPAGVVGFWRGPASLPSQLGLPAFPTASGSIILGGASFSSSSSSGGISFTPFLKNPSAGSPFSIYYYLALHRITVDGRKVKIPRAALAPRAGGDGGTVIDSGTTFTYMEPDVFAPLERAVEARVAGRYNRSAAAETTTGLRPCFSPASPSEKLQLPQLSFHFKGGAEMRLPLANYFAFAGGSGAAVGDPGELPAANYHVVYDLERERLGFRRQSCLEKQS</sequence>
<keyword evidence="10" id="KW-1185">Reference proteome</keyword>
<dbReference type="Gene3D" id="2.40.70.10">
    <property type="entry name" value="Acid Proteases"/>
    <property type="match status" value="2"/>
</dbReference>
<evidence type="ECO:0000256" key="6">
    <source>
        <dbReference type="PIRSR" id="PIRSR601461-1"/>
    </source>
</evidence>
<name>A0A7I8JBN4_SPIIN</name>
<protein>
    <recommendedName>
        <fullName evidence="8">Peptidase A1 domain-containing protein</fullName>
    </recommendedName>
</protein>
<evidence type="ECO:0000259" key="8">
    <source>
        <dbReference type="PROSITE" id="PS51767"/>
    </source>
</evidence>
<keyword evidence="5" id="KW-0325">Glycoprotein</keyword>
<dbReference type="PANTHER" id="PTHR47967:SF36">
    <property type="entry name" value="PEPTIDASE A1 DOMAIN-CONTAINING PROTEIN"/>
    <property type="match status" value="1"/>
</dbReference>
<dbReference type="InterPro" id="IPR032799">
    <property type="entry name" value="TAXi_C"/>
</dbReference>
<dbReference type="AlphaFoldDB" id="A0A7I8JBN4"/>
<evidence type="ECO:0000256" key="3">
    <source>
        <dbReference type="ARBA" id="ARBA00022750"/>
    </source>
</evidence>
<dbReference type="InterPro" id="IPR001969">
    <property type="entry name" value="Aspartic_peptidase_AS"/>
</dbReference>
<comment type="similarity">
    <text evidence="1 7">Belongs to the peptidase A1 family.</text>
</comment>
<dbReference type="InterPro" id="IPR001461">
    <property type="entry name" value="Aspartic_peptidase_A1"/>
</dbReference>
<dbReference type="Pfam" id="PF14543">
    <property type="entry name" value="TAXi_N"/>
    <property type="match status" value="1"/>
</dbReference>
<evidence type="ECO:0000256" key="4">
    <source>
        <dbReference type="ARBA" id="ARBA00022801"/>
    </source>
</evidence>
<dbReference type="PRINTS" id="PR00792">
    <property type="entry name" value="PEPSIN"/>
</dbReference>
<dbReference type="CDD" id="cd05476">
    <property type="entry name" value="pepsin_A_like_plant"/>
    <property type="match status" value="1"/>
</dbReference>
<reference evidence="9 10" key="1">
    <citation type="submission" date="2019-12" db="EMBL/GenBank/DDBJ databases">
        <authorList>
            <person name="Scholz U."/>
            <person name="Mascher M."/>
            <person name="Fiebig A."/>
        </authorList>
    </citation>
    <scope>NUCLEOTIDE SEQUENCE</scope>
</reference>
<dbReference type="InterPro" id="IPR033121">
    <property type="entry name" value="PEPTIDASE_A1"/>
</dbReference>
<dbReference type="GO" id="GO:0004190">
    <property type="term" value="F:aspartic-type endopeptidase activity"/>
    <property type="evidence" value="ECO:0007669"/>
    <property type="project" value="UniProtKB-KW"/>
</dbReference>
<evidence type="ECO:0000256" key="7">
    <source>
        <dbReference type="RuleBase" id="RU000454"/>
    </source>
</evidence>
<evidence type="ECO:0000256" key="2">
    <source>
        <dbReference type="ARBA" id="ARBA00022670"/>
    </source>
</evidence>
<dbReference type="Proteomes" id="UP001189122">
    <property type="component" value="Unassembled WGS sequence"/>
</dbReference>
<keyword evidence="2 7" id="KW-0645">Protease</keyword>
<dbReference type="SUPFAM" id="SSF50630">
    <property type="entry name" value="Acid proteases"/>
    <property type="match status" value="1"/>
</dbReference>
<feature type="active site" evidence="6">
    <location>
        <position position="51"/>
    </location>
</feature>